<comment type="caution">
    <text evidence="2">The sequence shown here is derived from an EMBL/GenBank/DDBJ whole genome shotgun (WGS) entry which is preliminary data.</text>
</comment>
<evidence type="ECO:0000313" key="2">
    <source>
        <dbReference type="EMBL" id="CAI5454258.1"/>
    </source>
</evidence>
<sequence>MARCSQILMVFLVLVPLYLALDCRKFSFAPACRGIMLKRSGAHPGFQTAEEPVQIDVEKTLSWLSKVVAEHSNADCISVDYLISKLGNGY</sequence>
<gene>
    <name evidence="2" type="ORF">CAMP_LOCUS16895</name>
</gene>
<organism evidence="2 3">
    <name type="scientific">Caenorhabditis angaria</name>
    <dbReference type="NCBI Taxonomy" id="860376"/>
    <lineage>
        <taxon>Eukaryota</taxon>
        <taxon>Metazoa</taxon>
        <taxon>Ecdysozoa</taxon>
        <taxon>Nematoda</taxon>
        <taxon>Chromadorea</taxon>
        <taxon>Rhabditida</taxon>
        <taxon>Rhabditina</taxon>
        <taxon>Rhabditomorpha</taxon>
        <taxon>Rhabditoidea</taxon>
        <taxon>Rhabditidae</taxon>
        <taxon>Peloderinae</taxon>
        <taxon>Caenorhabditis</taxon>
    </lineage>
</organism>
<name>A0A9P1NAW9_9PELO</name>
<protein>
    <submittedName>
        <fullName evidence="2">Uncharacterized protein</fullName>
    </submittedName>
</protein>
<keyword evidence="3" id="KW-1185">Reference proteome</keyword>
<accession>A0A9P1NAW9</accession>
<reference evidence="2" key="1">
    <citation type="submission" date="2022-11" db="EMBL/GenBank/DDBJ databases">
        <authorList>
            <person name="Kikuchi T."/>
        </authorList>
    </citation>
    <scope>NUCLEOTIDE SEQUENCE</scope>
    <source>
        <strain evidence="2">PS1010</strain>
    </source>
</reference>
<dbReference type="EMBL" id="CANHGI010000006">
    <property type="protein sequence ID" value="CAI5454258.1"/>
    <property type="molecule type" value="Genomic_DNA"/>
</dbReference>
<keyword evidence="1" id="KW-0732">Signal</keyword>
<evidence type="ECO:0000313" key="3">
    <source>
        <dbReference type="Proteomes" id="UP001152747"/>
    </source>
</evidence>
<proteinExistence type="predicted"/>
<dbReference type="Proteomes" id="UP001152747">
    <property type="component" value="Unassembled WGS sequence"/>
</dbReference>
<feature type="signal peptide" evidence="1">
    <location>
        <begin position="1"/>
        <end position="20"/>
    </location>
</feature>
<feature type="chain" id="PRO_5040320537" evidence="1">
    <location>
        <begin position="21"/>
        <end position="90"/>
    </location>
</feature>
<dbReference type="AlphaFoldDB" id="A0A9P1NAW9"/>
<evidence type="ECO:0000256" key="1">
    <source>
        <dbReference type="SAM" id="SignalP"/>
    </source>
</evidence>
<dbReference type="OrthoDB" id="5807133at2759"/>